<feature type="compositionally biased region" description="Basic and acidic residues" evidence="1">
    <location>
        <begin position="68"/>
        <end position="78"/>
    </location>
</feature>
<protein>
    <submittedName>
        <fullName evidence="2">Uncharacterized protein</fullName>
    </submittedName>
</protein>
<dbReference type="Proteomes" id="UP001497482">
    <property type="component" value="Chromosome 2"/>
</dbReference>
<proteinExistence type="predicted"/>
<name>A0AAV2KVP9_KNICA</name>
<feature type="compositionally biased region" description="Basic and acidic residues" evidence="1">
    <location>
        <begin position="101"/>
        <end position="112"/>
    </location>
</feature>
<dbReference type="EMBL" id="OZ035824">
    <property type="protein sequence ID" value="CAL1592132.1"/>
    <property type="molecule type" value="Genomic_DNA"/>
</dbReference>
<dbReference type="AlphaFoldDB" id="A0AAV2KVP9"/>
<organism evidence="2 3">
    <name type="scientific">Knipowitschia caucasica</name>
    <name type="common">Caucasian dwarf goby</name>
    <name type="synonym">Pomatoschistus caucasicus</name>
    <dbReference type="NCBI Taxonomy" id="637954"/>
    <lineage>
        <taxon>Eukaryota</taxon>
        <taxon>Metazoa</taxon>
        <taxon>Chordata</taxon>
        <taxon>Craniata</taxon>
        <taxon>Vertebrata</taxon>
        <taxon>Euteleostomi</taxon>
        <taxon>Actinopterygii</taxon>
        <taxon>Neopterygii</taxon>
        <taxon>Teleostei</taxon>
        <taxon>Neoteleostei</taxon>
        <taxon>Acanthomorphata</taxon>
        <taxon>Gobiaria</taxon>
        <taxon>Gobiiformes</taxon>
        <taxon>Gobioidei</taxon>
        <taxon>Gobiidae</taxon>
        <taxon>Gobiinae</taxon>
        <taxon>Knipowitschia</taxon>
    </lineage>
</organism>
<feature type="compositionally biased region" description="Polar residues" evidence="1">
    <location>
        <begin position="50"/>
        <end position="66"/>
    </location>
</feature>
<keyword evidence="3" id="KW-1185">Reference proteome</keyword>
<reference evidence="2 3" key="1">
    <citation type="submission" date="2024-04" db="EMBL/GenBank/DDBJ databases">
        <authorList>
            <person name="Waldvogel A.-M."/>
            <person name="Schoenle A."/>
        </authorList>
    </citation>
    <scope>NUCLEOTIDE SEQUENCE [LARGE SCALE GENOMIC DNA]</scope>
</reference>
<feature type="region of interest" description="Disordered" evidence="1">
    <location>
        <begin position="27"/>
        <end position="112"/>
    </location>
</feature>
<evidence type="ECO:0000256" key="1">
    <source>
        <dbReference type="SAM" id="MobiDB-lite"/>
    </source>
</evidence>
<sequence length="112" mass="12683">MCQHYITPCVENDRLSPLPLFVCGVTSRPLTPRPWTSDPGPSFGRHLQRFDSSLSSLTPQSKQPKSQRAAETEPRPSLRGEPVFAQHEWQLTCSKSPGPGWKRERSRQEGKK</sequence>
<gene>
    <name evidence="2" type="ORF">KC01_LOCUS21424</name>
</gene>
<accession>A0AAV2KVP9</accession>
<evidence type="ECO:0000313" key="2">
    <source>
        <dbReference type="EMBL" id="CAL1592132.1"/>
    </source>
</evidence>
<evidence type="ECO:0000313" key="3">
    <source>
        <dbReference type="Proteomes" id="UP001497482"/>
    </source>
</evidence>